<dbReference type="CDD" id="cd11378">
    <property type="entry name" value="DUF296"/>
    <property type="match status" value="1"/>
</dbReference>
<feature type="domain" description="PPC" evidence="1">
    <location>
        <begin position="4"/>
        <end position="140"/>
    </location>
</feature>
<dbReference type="PROSITE" id="PS51742">
    <property type="entry name" value="PPC"/>
    <property type="match status" value="1"/>
</dbReference>
<dbReference type="AlphaFoldDB" id="G7V6X0"/>
<dbReference type="SUPFAM" id="SSF117856">
    <property type="entry name" value="AF0104/ALDC/Ptd012-like"/>
    <property type="match status" value="1"/>
</dbReference>
<sequence>MRYAVSSDCIFIRPGNDEELLTCIATACEEYSIDSAVVVTGLGMLKEVTFGWYTGTDYAKEDLVGPFELSALSGNVSIKGASLYPHLHAVINKSDHRPYSGHILRAICYHNLEITLIPLNTIRLRREHNGWFEAIVPEKR</sequence>
<evidence type="ECO:0000313" key="2">
    <source>
        <dbReference type="EMBL" id="AER67159.1"/>
    </source>
</evidence>
<keyword evidence="3" id="KW-1185">Reference proteome</keyword>
<dbReference type="OrthoDB" id="5012at2"/>
<dbReference type="EMBL" id="CP003096">
    <property type="protein sequence ID" value="AER67159.1"/>
    <property type="molecule type" value="Genomic_DNA"/>
</dbReference>
<dbReference type="KEGG" id="tli:Tlie_1433"/>
<dbReference type="HOGENOM" id="CLU_114051_2_3_0"/>
<dbReference type="InterPro" id="IPR005175">
    <property type="entry name" value="PPC_dom"/>
</dbReference>
<evidence type="ECO:0000259" key="1">
    <source>
        <dbReference type="PROSITE" id="PS51742"/>
    </source>
</evidence>
<dbReference type="STRING" id="580340.Tlie_1433"/>
<evidence type="ECO:0000313" key="3">
    <source>
        <dbReference type="Proteomes" id="UP000005868"/>
    </source>
</evidence>
<dbReference type="eggNOG" id="COG1661">
    <property type="taxonomic scope" value="Bacteria"/>
</dbReference>
<dbReference type="PANTHER" id="PTHR34988:SF1">
    <property type="entry name" value="DNA-BINDING PROTEIN"/>
    <property type="match status" value="1"/>
</dbReference>
<name>G7V6X0_THELD</name>
<dbReference type="PANTHER" id="PTHR34988">
    <property type="entry name" value="PROTEIN, PUTATIVE-RELATED"/>
    <property type="match status" value="1"/>
</dbReference>
<accession>G7V6X0</accession>
<proteinExistence type="predicted"/>
<dbReference type="Proteomes" id="UP000005868">
    <property type="component" value="Chromosome"/>
</dbReference>
<dbReference type="Pfam" id="PF03479">
    <property type="entry name" value="PCC"/>
    <property type="match status" value="1"/>
</dbReference>
<reference evidence="3" key="1">
    <citation type="submission" date="2011-10" db="EMBL/GenBank/DDBJ databases">
        <title>The complete genome of chromosome of Thermovirga lienii DSM 17291.</title>
        <authorList>
            <consortium name="US DOE Joint Genome Institute (JGI-PGF)"/>
            <person name="Lucas S."/>
            <person name="Copeland A."/>
            <person name="Lapidus A."/>
            <person name="Glavina del Rio T."/>
            <person name="Dalin E."/>
            <person name="Tice H."/>
            <person name="Bruce D."/>
            <person name="Goodwin L."/>
            <person name="Pitluck S."/>
            <person name="Peters L."/>
            <person name="Mikhailova N."/>
            <person name="Saunders E."/>
            <person name="Kyrpides N."/>
            <person name="Mavromatis K."/>
            <person name="Ivanova N."/>
            <person name="Last F.I."/>
            <person name="Brettin T."/>
            <person name="Detter J.C."/>
            <person name="Han C."/>
            <person name="Larimer F."/>
            <person name="Land M."/>
            <person name="Hauser L."/>
            <person name="Markowitz V."/>
            <person name="Cheng J.-F."/>
            <person name="Hugenholtz P."/>
            <person name="Woyke T."/>
            <person name="Wu D."/>
            <person name="Spring S."/>
            <person name="Schroeder M."/>
            <person name="Brambilla E.-M."/>
            <person name="Klenk H.-P."/>
            <person name="Eisen J.A."/>
        </authorList>
    </citation>
    <scope>NUCLEOTIDE SEQUENCE [LARGE SCALE GENOMIC DNA]</scope>
    <source>
        <strain evidence="3">ATCC BAA-1197 / DSM 17291 / Cas60314</strain>
    </source>
</reference>
<gene>
    <name evidence="2" type="ordered locus">Tlie_1433</name>
</gene>
<protein>
    <recommendedName>
        <fullName evidence="1">PPC domain-containing protein</fullName>
    </recommendedName>
</protein>
<organism evidence="2 3">
    <name type="scientific">Thermovirga lienii (strain ATCC BAA-1197 / DSM 17291 / Cas60314)</name>
    <dbReference type="NCBI Taxonomy" id="580340"/>
    <lineage>
        <taxon>Bacteria</taxon>
        <taxon>Thermotogati</taxon>
        <taxon>Synergistota</taxon>
        <taxon>Synergistia</taxon>
        <taxon>Synergistales</taxon>
        <taxon>Thermovirgaceae</taxon>
        <taxon>Thermovirga</taxon>
    </lineage>
</organism>
<reference evidence="2 3" key="2">
    <citation type="journal article" date="2012" name="Stand. Genomic Sci.">
        <title>Genome sequence of the moderately thermophilic, amino-acid-degrading and sulfur-reducing bacterium Thermovirga lienii type strain (Cas60314(T)).</title>
        <authorList>
            <person name="Goker M."/>
            <person name="Saunders E."/>
            <person name="Lapidus A."/>
            <person name="Nolan M."/>
            <person name="Lucas S."/>
            <person name="Hammon N."/>
            <person name="Deshpande S."/>
            <person name="Cheng J.F."/>
            <person name="Han C."/>
            <person name="Tapia R."/>
            <person name="Goodwin L.A."/>
            <person name="Pitluck S."/>
            <person name="Liolios K."/>
            <person name="Mavromatis K."/>
            <person name="Pagani I."/>
            <person name="Ivanova N."/>
            <person name="Mikhailova N."/>
            <person name="Pati A."/>
            <person name="Chen A."/>
            <person name="Palaniappan K."/>
            <person name="Land M."/>
            <person name="Chang Y.J."/>
            <person name="Jeffries C.D."/>
            <person name="Brambilla E.M."/>
            <person name="Rohde M."/>
            <person name="Spring S."/>
            <person name="Detter J.C."/>
            <person name="Woyke T."/>
            <person name="Bristow J."/>
            <person name="Eisen J.A."/>
            <person name="Markowitz V."/>
            <person name="Hugenholtz P."/>
            <person name="Kyrpides N.C."/>
            <person name="Klenk H.P."/>
        </authorList>
    </citation>
    <scope>NUCLEOTIDE SEQUENCE [LARGE SCALE GENOMIC DNA]</scope>
    <source>
        <strain evidence="3">ATCC BAA-1197 / DSM 17291 / Cas60314</strain>
    </source>
</reference>
<dbReference type="Gene3D" id="3.30.1330.80">
    <property type="entry name" value="Hypothetical protein, similar to alpha- acetolactate decarboxylase, domain 2"/>
    <property type="match status" value="1"/>
</dbReference>